<dbReference type="EMBL" id="UYJE01007509">
    <property type="protein sequence ID" value="VDI55508.1"/>
    <property type="molecule type" value="Genomic_DNA"/>
</dbReference>
<dbReference type="AlphaFoldDB" id="A0A8B6FYZ5"/>
<dbReference type="OrthoDB" id="6081775at2759"/>
<sequence length="155" mass="17547">MSYRVGYTLASTPSTQTMRTSFQRDRVAPVMSMNRIAQLACERFLVLMNETLLIKEHRLSNMSQVLKYLNGMHEDVGMSGDRGDFYRRKLAEQIYLKFGISGVNHTNVIVLVESAISLERASRQLMSEGGLTRDAPPIDIDETVLDILARLADMF</sequence>
<accession>A0A8B6FYZ5</accession>
<name>A0A8B6FYZ5_MYTGA</name>
<organism evidence="1 2">
    <name type="scientific">Mytilus galloprovincialis</name>
    <name type="common">Mediterranean mussel</name>
    <dbReference type="NCBI Taxonomy" id="29158"/>
    <lineage>
        <taxon>Eukaryota</taxon>
        <taxon>Metazoa</taxon>
        <taxon>Spiralia</taxon>
        <taxon>Lophotrochozoa</taxon>
        <taxon>Mollusca</taxon>
        <taxon>Bivalvia</taxon>
        <taxon>Autobranchia</taxon>
        <taxon>Pteriomorphia</taxon>
        <taxon>Mytilida</taxon>
        <taxon>Mytiloidea</taxon>
        <taxon>Mytilidae</taxon>
        <taxon>Mytilinae</taxon>
        <taxon>Mytilus</taxon>
    </lineage>
</organism>
<reference evidence="1" key="1">
    <citation type="submission" date="2018-11" db="EMBL/GenBank/DDBJ databases">
        <authorList>
            <person name="Alioto T."/>
            <person name="Alioto T."/>
        </authorList>
    </citation>
    <scope>NUCLEOTIDE SEQUENCE</scope>
</reference>
<keyword evidence="2" id="KW-1185">Reference proteome</keyword>
<evidence type="ECO:0000313" key="2">
    <source>
        <dbReference type="Proteomes" id="UP000596742"/>
    </source>
</evidence>
<comment type="caution">
    <text evidence="1">The sequence shown here is derived from an EMBL/GenBank/DDBJ whole genome shotgun (WGS) entry which is preliminary data.</text>
</comment>
<evidence type="ECO:0000313" key="1">
    <source>
        <dbReference type="EMBL" id="VDI55508.1"/>
    </source>
</evidence>
<dbReference type="Proteomes" id="UP000596742">
    <property type="component" value="Unassembled WGS sequence"/>
</dbReference>
<protein>
    <submittedName>
        <fullName evidence="1">Uncharacterized protein</fullName>
    </submittedName>
</protein>
<gene>
    <name evidence="1" type="ORF">MGAL_10B059464</name>
</gene>
<proteinExistence type="predicted"/>